<evidence type="ECO:0000256" key="1">
    <source>
        <dbReference type="SAM" id="SignalP"/>
    </source>
</evidence>
<sequence>MKRAGALALVLLLTAAPASADLTLRFAGRNTVLPRDPVLAKHFGGISGVDRDARGRWYLISDDRSERAPARIYTARFRVRRGQPQLDVRGSVALRDAAGVPFVADGRTGEKVDAEAIRVWGRTLVWSSEGDPDNGTDPAVRRMGRDGRERARIPLPEALRFDPERRHGARRNQTVEGLAVTPSGALWIAMEGPLYEDGPAATVDKGALLRFTRRARDGTTRQITYRTDPDPAAGSGRRSDIGVSEILPFGEDRLLVLERAGAEQADGKWRFRCRLYLIDTAGSGEVAKTLLVDFDSVPGGTPGNLEAMAWAPKGRLVLMADNNFVEGEPTTLLMFEVAGR</sequence>
<feature type="chain" id="PRO_5004785300" description="Phytase-like domain-containing protein" evidence="1">
    <location>
        <begin position="21"/>
        <end position="340"/>
    </location>
</feature>
<dbReference type="eggNOG" id="COG4222">
    <property type="taxonomic scope" value="Bacteria"/>
</dbReference>
<dbReference type="HOGENOM" id="CLU_828321_0_0_5"/>
<dbReference type="OrthoDB" id="9798693at2"/>
<keyword evidence="1" id="KW-0732">Signal</keyword>
<reference evidence="3 4" key="1">
    <citation type="submission" date="2013-07" db="EMBL/GenBank/DDBJ databases">
        <title>Completed genome of Sphingomonas sanxanigenens NX02.</title>
        <authorList>
            <person name="Ma T."/>
            <person name="Huang H."/>
            <person name="Wu M."/>
            <person name="Li X."/>
            <person name="Li G."/>
        </authorList>
    </citation>
    <scope>NUCLEOTIDE SEQUENCE [LARGE SCALE GENOMIC DNA]</scope>
    <source>
        <strain evidence="3 4">NX02</strain>
    </source>
</reference>
<accession>W0AD18</accession>
<dbReference type="Proteomes" id="UP000018851">
    <property type="component" value="Chromosome"/>
</dbReference>
<dbReference type="STRING" id="1123269.NX02_20815"/>
<feature type="signal peptide" evidence="1">
    <location>
        <begin position="1"/>
        <end position="20"/>
    </location>
</feature>
<organism evidence="3 4">
    <name type="scientific">Sphingomonas sanxanigenens DSM 19645 = NX02</name>
    <dbReference type="NCBI Taxonomy" id="1123269"/>
    <lineage>
        <taxon>Bacteria</taxon>
        <taxon>Pseudomonadati</taxon>
        <taxon>Pseudomonadota</taxon>
        <taxon>Alphaproteobacteria</taxon>
        <taxon>Sphingomonadales</taxon>
        <taxon>Sphingomonadaceae</taxon>
        <taxon>Sphingomonas</taxon>
    </lineage>
</organism>
<dbReference type="InterPro" id="IPR027372">
    <property type="entry name" value="Phytase-like_dom"/>
</dbReference>
<evidence type="ECO:0000313" key="3">
    <source>
        <dbReference type="EMBL" id="AHE55804.1"/>
    </source>
</evidence>
<evidence type="ECO:0000313" key="4">
    <source>
        <dbReference type="Proteomes" id="UP000018851"/>
    </source>
</evidence>
<dbReference type="AlphaFoldDB" id="W0AD18"/>
<dbReference type="RefSeq" id="WP_025293963.1">
    <property type="nucleotide sequence ID" value="NZ_CP006644.1"/>
</dbReference>
<keyword evidence="4" id="KW-1185">Reference proteome</keyword>
<feature type="domain" description="Phytase-like" evidence="2">
    <location>
        <begin position="42"/>
        <end position="324"/>
    </location>
</feature>
<name>W0AD18_9SPHN</name>
<dbReference type="PATRIC" id="fig|1123269.5.peg.4072"/>
<evidence type="ECO:0000259" key="2">
    <source>
        <dbReference type="Pfam" id="PF13449"/>
    </source>
</evidence>
<gene>
    <name evidence="3" type="ORF">NX02_20815</name>
</gene>
<proteinExistence type="predicted"/>
<dbReference type="Pfam" id="PF13449">
    <property type="entry name" value="Phytase-like"/>
    <property type="match status" value="1"/>
</dbReference>
<protein>
    <recommendedName>
        <fullName evidence="2">Phytase-like domain-containing protein</fullName>
    </recommendedName>
</protein>
<dbReference type="EMBL" id="CP006644">
    <property type="protein sequence ID" value="AHE55804.1"/>
    <property type="molecule type" value="Genomic_DNA"/>
</dbReference>
<dbReference type="KEGG" id="ssan:NX02_20815"/>
<dbReference type="SUPFAM" id="SSF75011">
    <property type="entry name" value="3-carboxy-cis,cis-mucoante lactonizing enzyme"/>
    <property type="match status" value="1"/>
</dbReference>